<dbReference type="Gene3D" id="3.20.20.150">
    <property type="entry name" value="Divalent-metal-dependent TIM barrel enzymes"/>
    <property type="match status" value="1"/>
</dbReference>
<keyword evidence="3" id="KW-0119">Carbohydrate metabolism</keyword>
<dbReference type="GO" id="GO:0046872">
    <property type="term" value="F:metal ion binding"/>
    <property type="evidence" value="ECO:0007669"/>
    <property type="project" value="UniProtKB-KW"/>
</dbReference>
<keyword evidence="2 4" id="KW-0413">Isomerase</keyword>
<gene>
    <name evidence="4" type="primary">xylA_2</name>
    <name evidence="4" type="ORF">VCE7224_03170</name>
</gene>
<accession>A0A1C3JH71</accession>
<dbReference type="GO" id="GO:0005975">
    <property type="term" value="P:carbohydrate metabolic process"/>
    <property type="evidence" value="ECO:0007669"/>
    <property type="project" value="InterPro"/>
</dbReference>
<organism evidence="4 5">
    <name type="scientific">Vibrio celticus</name>
    <dbReference type="NCBI Taxonomy" id="446372"/>
    <lineage>
        <taxon>Bacteria</taxon>
        <taxon>Pseudomonadati</taxon>
        <taxon>Pseudomonadota</taxon>
        <taxon>Gammaproteobacteria</taxon>
        <taxon>Vibrionales</taxon>
        <taxon>Vibrionaceae</taxon>
        <taxon>Vibrio</taxon>
    </lineage>
</organism>
<dbReference type="EC" id="5.3.1.5" evidence="4"/>
<dbReference type="AlphaFoldDB" id="A0A1C3JH71"/>
<keyword evidence="1" id="KW-0479">Metal-binding</keyword>
<dbReference type="PROSITE" id="PS51415">
    <property type="entry name" value="XYLOSE_ISOMERASE"/>
    <property type="match status" value="1"/>
</dbReference>
<evidence type="ECO:0000313" key="5">
    <source>
        <dbReference type="Proteomes" id="UP000092819"/>
    </source>
</evidence>
<sequence>MIENDVLSKKIAQRYAGWNEDLGKKILSGDLNLETLAKHAVDSNISPVKTSGQQEHLENIVNGFIYK</sequence>
<reference evidence="5" key="1">
    <citation type="submission" date="2016-06" db="EMBL/GenBank/DDBJ databases">
        <authorList>
            <person name="Rodrigo-Torres L."/>
            <person name="Arahal D.R."/>
        </authorList>
    </citation>
    <scope>NUCLEOTIDE SEQUENCE [LARGE SCALE GENOMIC DNA]</scope>
    <source>
        <strain evidence="5">CECT 7224</strain>
    </source>
</reference>
<evidence type="ECO:0000256" key="3">
    <source>
        <dbReference type="ARBA" id="ARBA00023277"/>
    </source>
</evidence>
<dbReference type="EMBL" id="FLQZ01000070">
    <property type="protein sequence ID" value="SBT14408.1"/>
    <property type="molecule type" value="Genomic_DNA"/>
</dbReference>
<dbReference type="InterPro" id="IPR001998">
    <property type="entry name" value="Xylose_isomerase"/>
</dbReference>
<protein>
    <submittedName>
        <fullName evidence="4">Xylose isomerase</fullName>
        <ecNumber evidence="4">5.3.1.5</ecNumber>
    </submittedName>
</protein>
<name>A0A1C3JH71_9VIBR</name>
<dbReference type="InterPro" id="IPR036237">
    <property type="entry name" value="Xyl_isomerase-like_sf"/>
</dbReference>
<evidence type="ECO:0000313" key="4">
    <source>
        <dbReference type="EMBL" id="SBT14408.1"/>
    </source>
</evidence>
<dbReference type="SUPFAM" id="SSF51658">
    <property type="entry name" value="Xylose isomerase-like"/>
    <property type="match status" value="1"/>
</dbReference>
<keyword evidence="5" id="KW-1185">Reference proteome</keyword>
<evidence type="ECO:0000256" key="2">
    <source>
        <dbReference type="ARBA" id="ARBA00023235"/>
    </source>
</evidence>
<proteinExistence type="predicted"/>
<dbReference type="GO" id="GO:0009045">
    <property type="term" value="F:xylose isomerase activity"/>
    <property type="evidence" value="ECO:0007669"/>
    <property type="project" value="UniProtKB-EC"/>
</dbReference>
<evidence type="ECO:0000256" key="1">
    <source>
        <dbReference type="ARBA" id="ARBA00022723"/>
    </source>
</evidence>
<dbReference type="Proteomes" id="UP000092819">
    <property type="component" value="Unassembled WGS sequence"/>
</dbReference>